<comment type="similarity">
    <text evidence="1 2">Belongs to the UPF0301 (AlgH) family.</text>
</comment>
<dbReference type="HAMAP" id="MF_00758">
    <property type="entry name" value="UPF0301"/>
    <property type="match status" value="1"/>
</dbReference>
<reference evidence="3 4" key="1">
    <citation type="submission" date="2019-11" db="EMBL/GenBank/DDBJ databases">
        <authorList>
            <person name="Im W.T."/>
        </authorList>
    </citation>
    <scope>NUCLEOTIDE SEQUENCE [LARGE SCALE GENOMIC DNA]</scope>
    <source>
        <strain evidence="3 4">SB-02</strain>
    </source>
</reference>
<dbReference type="GO" id="GO:0005829">
    <property type="term" value="C:cytosol"/>
    <property type="evidence" value="ECO:0007669"/>
    <property type="project" value="TreeGrafter"/>
</dbReference>
<sequence length="183" mass="20672">MIEPAPGVVLISEPFLKDPNFMRTAVYLCEHSEESSFGLVMNRPFEQHLEDFIPELRGMTIPLFYGGPVQTDTLHFLHTLPDLIPDAQLVSDGVYWGGDFASIIDLIMAQRLELDQIRFYLGYSGWGTGQLAAEIAEQSWLTVQGSADLVFHDAPEDIWKLAVQQLDKSFHPIIHYPTDPQLN</sequence>
<dbReference type="Gene3D" id="3.40.1740.10">
    <property type="entry name" value="VC0467-like"/>
    <property type="match status" value="1"/>
</dbReference>
<protein>
    <recommendedName>
        <fullName evidence="2">UPF0301 protein GLV81_13830</fullName>
    </recommendedName>
</protein>
<gene>
    <name evidence="3" type="ORF">GLV81_13830</name>
</gene>
<dbReference type="KEGG" id="fls:GLV81_13830"/>
<dbReference type="AlphaFoldDB" id="A0A6I6G8I4"/>
<evidence type="ECO:0000256" key="1">
    <source>
        <dbReference type="ARBA" id="ARBA00009600"/>
    </source>
</evidence>
<evidence type="ECO:0000256" key="2">
    <source>
        <dbReference type="HAMAP-Rule" id="MF_00758"/>
    </source>
</evidence>
<dbReference type="SUPFAM" id="SSF143456">
    <property type="entry name" value="VC0467-like"/>
    <property type="match status" value="1"/>
</dbReference>
<keyword evidence="4" id="KW-1185">Reference proteome</keyword>
<name>A0A6I6G8I4_9BACT</name>
<dbReference type="PANTHER" id="PTHR30327">
    <property type="entry name" value="UNCHARACTERIZED PROTEIN YQGE"/>
    <property type="match status" value="1"/>
</dbReference>
<dbReference type="Pfam" id="PF02622">
    <property type="entry name" value="DUF179"/>
    <property type="match status" value="1"/>
</dbReference>
<dbReference type="Proteomes" id="UP000426027">
    <property type="component" value="Chromosome"/>
</dbReference>
<evidence type="ECO:0000313" key="4">
    <source>
        <dbReference type="Proteomes" id="UP000426027"/>
    </source>
</evidence>
<dbReference type="RefSeq" id="WP_157479389.1">
    <property type="nucleotide sequence ID" value="NZ_CP046566.1"/>
</dbReference>
<dbReference type="PANTHER" id="PTHR30327:SF1">
    <property type="entry name" value="UPF0301 PROTEIN YQGE"/>
    <property type="match status" value="1"/>
</dbReference>
<dbReference type="InterPro" id="IPR003774">
    <property type="entry name" value="AlgH-like"/>
</dbReference>
<dbReference type="EMBL" id="CP046566">
    <property type="protein sequence ID" value="QGW29036.1"/>
    <property type="molecule type" value="Genomic_DNA"/>
</dbReference>
<evidence type="ECO:0000313" key="3">
    <source>
        <dbReference type="EMBL" id="QGW29036.1"/>
    </source>
</evidence>
<proteinExistence type="inferred from homology"/>
<accession>A0A6I6G8I4</accession>
<organism evidence="3 4">
    <name type="scientific">Phnomibacter ginsenosidimutans</name>
    <dbReference type="NCBI Taxonomy" id="2676868"/>
    <lineage>
        <taxon>Bacteria</taxon>
        <taxon>Pseudomonadati</taxon>
        <taxon>Bacteroidota</taxon>
        <taxon>Chitinophagia</taxon>
        <taxon>Chitinophagales</taxon>
        <taxon>Chitinophagaceae</taxon>
        <taxon>Phnomibacter</taxon>
    </lineage>
</organism>